<sequence>MSNLTADAPATKPVTNSSVEQPAETKKVVPSANKQPTDHNIADDYAKGNFGKEQKPDQKVGSVDGIVDHGMVGKEVGDH</sequence>
<feature type="compositionally biased region" description="Basic and acidic residues" evidence="1">
    <location>
        <begin position="36"/>
        <end position="58"/>
    </location>
</feature>
<dbReference type="AlphaFoldDB" id="A0A0F7SMG2"/>
<protein>
    <submittedName>
        <fullName evidence="2">Uncharacterized protein</fullName>
    </submittedName>
</protein>
<dbReference type="EMBL" id="LN483142">
    <property type="protein sequence ID" value="CED83252.1"/>
    <property type="molecule type" value="Genomic_DNA"/>
</dbReference>
<proteinExistence type="predicted"/>
<reference evidence="2" key="1">
    <citation type="submission" date="2014-08" db="EMBL/GenBank/DDBJ databases">
        <authorList>
            <person name="Sharma Rahul"/>
            <person name="Thines Marco"/>
        </authorList>
    </citation>
    <scope>NUCLEOTIDE SEQUENCE</scope>
</reference>
<evidence type="ECO:0000313" key="2">
    <source>
        <dbReference type="EMBL" id="CED83252.1"/>
    </source>
</evidence>
<accession>A0A0F7SMG2</accession>
<organism evidence="2">
    <name type="scientific">Phaffia rhodozyma</name>
    <name type="common">Yeast</name>
    <name type="synonym">Xanthophyllomyces dendrorhous</name>
    <dbReference type="NCBI Taxonomy" id="264483"/>
    <lineage>
        <taxon>Eukaryota</taxon>
        <taxon>Fungi</taxon>
        <taxon>Dikarya</taxon>
        <taxon>Basidiomycota</taxon>
        <taxon>Agaricomycotina</taxon>
        <taxon>Tremellomycetes</taxon>
        <taxon>Cystofilobasidiales</taxon>
        <taxon>Mrakiaceae</taxon>
        <taxon>Phaffia</taxon>
    </lineage>
</organism>
<name>A0A0F7SMG2_PHARH</name>
<evidence type="ECO:0000256" key="1">
    <source>
        <dbReference type="SAM" id="MobiDB-lite"/>
    </source>
</evidence>
<feature type="region of interest" description="Disordered" evidence="1">
    <location>
        <begin position="1"/>
        <end position="79"/>
    </location>
</feature>